<keyword evidence="2" id="KW-0964">Secreted</keyword>
<sequence>MRNSILNKILRQVFLQVSLIGFALSLSNAQQASRKRGVEVEFVNKRTEHSSHDISSNVLRIRNNSATAIAFDLHLTSPDGWSNVSRRSTKYVISPNDSLFIPVNLAPKKINTGNISHIINASLVAENQMQFASAIWYMNIKKESKWAASLTYNKIFFLDESDTAHFSIRLQNMGNAPEEIKVNFNADKRLKVLDNINNHTQIFFYNVKLPVNTDTLIYFKVEKQKPVQQAFREDFEAVQLAKNDYYPLRISVQNQPGDKSLARTWRGTVDFIKAGTEARLHEYHSLSLPLTIEANVDNFLDNSTMLNLGLYGNANLEKNRSLTYRYQTFFINNFYTYTPYLGNSHYVGYFTPRTNVEIGDVNGNSNLGFTPTGRGIKGTYQLTEKHNVGAFYLRGPGFFNQYNKSDYGLSYEFRKGATHVENFIQFNENSLLNTKGTQYSNKVRFMVSRNQSVIINSALSNEVYNDGTTPLKRNGFAYAVNYNGTFNKLSLNLSNSFGSEYNIGYRGIKSVGADVLYRLGRSSALSAGAFIFDQKPQYFSSTGLLLNSRESTTERYELKYNINKAEYNVALRAQHMYTEIFNLRSESNGLGFDFRPKATNDMRFFVSVAGAYNKLLDYDIDPYFTTQVRSSFRYKGLTTNLRYYYGPYQTYEQLLFATSKINNQSIFVNTNMRFWLIKRALTLEPSMIYSYETLYRRNRISLRPELYYVPKRGLEVKFYGQYMNNNQRNNPFLNQNNFTNNFNDINRPIVMSNLFFGVGIKKRIGVPVSARKYHKLSVAVFKDLNGNGKQDRDEQGLKNVLVNIKPLVKDTALTNYSGLRDNGEHFITNEQGKVTYNNLPKGSYIVKIVPLSESDGFFAGSEQVVKIDGNQDLMMPLNQGVQLTGVLVAERDPTAADFDKKVDLSKIRVSALDSLGKTFTALTDKDGRFSIRLPAGVYQVSINENALPDNFELEQKLTTIEMITVSDIYNLTFFIKERKRKINIKRFDSNGNVIENN</sequence>
<keyword evidence="3" id="KW-0732">Signal</keyword>
<name>A0ABW4ZLJ7_9SPHI</name>
<accession>A0ABW4ZLJ7</accession>
<gene>
    <name evidence="5" type="ORF">ACFSJU_11215</name>
</gene>
<comment type="subcellular location">
    <subcellularLocation>
        <location evidence="1">Secreted</location>
    </subcellularLocation>
</comment>
<dbReference type="InterPro" id="IPR033764">
    <property type="entry name" value="Sdr_B"/>
</dbReference>
<comment type="caution">
    <text evidence="5">The sequence shown here is derived from an EMBL/GenBank/DDBJ whole genome shotgun (WGS) entry which is preliminary data.</text>
</comment>
<keyword evidence="6" id="KW-1185">Reference proteome</keyword>
<organism evidence="5 6">
    <name type="scientific">Paradesertivirga mongoliensis</name>
    <dbReference type="NCBI Taxonomy" id="2100740"/>
    <lineage>
        <taxon>Bacteria</taxon>
        <taxon>Pseudomonadati</taxon>
        <taxon>Bacteroidota</taxon>
        <taxon>Sphingobacteriia</taxon>
        <taxon>Sphingobacteriales</taxon>
        <taxon>Sphingobacteriaceae</taxon>
        <taxon>Paradesertivirga</taxon>
    </lineage>
</organism>
<protein>
    <submittedName>
        <fullName evidence="5">SdrD B-like domain-containing protein</fullName>
    </submittedName>
</protein>
<dbReference type="Gene3D" id="2.60.40.10">
    <property type="entry name" value="Immunoglobulins"/>
    <property type="match status" value="1"/>
</dbReference>
<feature type="domain" description="SD-repeat containing protein B" evidence="4">
    <location>
        <begin position="779"/>
        <end position="849"/>
    </location>
</feature>
<dbReference type="SUPFAM" id="SSF117074">
    <property type="entry name" value="Hypothetical protein PA1324"/>
    <property type="match status" value="1"/>
</dbReference>
<evidence type="ECO:0000256" key="2">
    <source>
        <dbReference type="ARBA" id="ARBA00022525"/>
    </source>
</evidence>
<proteinExistence type="predicted"/>
<dbReference type="InterPro" id="IPR013783">
    <property type="entry name" value="Ig-like_fold"/>
</dbReference>
<dbReference type="Proteomes" id="UP001597387">
    <property type="component" value="Unassembled WGS sequence"/>
</dbReference>
<dbReference type="EMBL" id="JBHUHZ010000001">
    <property type="protein sequence ID" value="MFD2162963.1"/>
    <property type="molecule type" value="Genomic_DNA"/>
</dbReference>
<evidence type="ECO:0000256" key="1">
    <source>
        <dbReference type="ARBA" id="ARBA00004613"/>
    </source>
</evidence>
<evidence type="ECO:0000259" key="4">
    <source>
        <dbReference type="Pfam" id="PF17210"/>
    </source>
</evidence>
<evidence type="ECO:0000256" key="3">
    <source>
        <dbReference type="ARBA" id="ARBA00022729"/>
    </source>
</evidence>
<reference evidence="6" key="1">
    <citation type="journal article" date="2019" name="Int. J. Syst. Evol. Microbiol.">
        <title>The Global Catalogue of Microorganisms (GCM) 10K type strain sequencing project: providing services to taxonomists for standard genome sequencing and annotation.</title>
        <authorList>
            <consortium name="The Broad Institute Genomics Platform"/>
            <consortium name="The Broad Institute Genome Sequencing Center for Infectious Disease"/>
            <person name="Wu L."/>
            <person name="Ma J."/>
        </authorList>
    </citation>
    <scope>NUCLEOTIDE SEQUENCE [LARGE SCALE GENOMIC DNA]</scope>
    <source>
        <strain evidence="6">KCTC 42217</strain>
    </source>
</reference>
<dbReference type="RefSeq" id="WP_255902567.1">
    <property type="nucleotide sequence ID" value="NZ_JAFMZO010000003.1"/>
</dbReference>
<dbReference type="Pfam" id="PF17210">
    <property type="entry name" value="SdrD_B"/>
    <property type="match status" value="1"/>
</dbReference>
<evidence type="ECO:0000313" key="5">
    <source>
        <dbReference type="EMBL" id="MFD2162963.1"/>
    </source>
</evidence>
<evidence type="ECO:0000313" key="6">
    <source>
        <dbReference type="Proteomes" id="UP001597387"/>
    </source>
</evidence>